<dbReference type="Pfam" id="PF08220">
    <property type="entry name" value="HTH_DeoR"/>
    <property type="match status" value="1"/>
</dbReference>
<dbReference type="OrthoDB" id="9797223at2"/>
<dbReference type="KEGG" id="vgu:HYG85_06855"/>
<dbReference type="InterPro" id="IPR037171">
    <property type="entry name" value="NagB/RpiA_transferase-like"/>
</dbReference>
<dbReference type="SMART" id="SM00420">
    <property type="entry name" value="HTH_DEOR"/>
    <property type="match status" value="1"/>
</dbReference>
<dbReference type="Pfam" id="PF00455">
    <property type="entry name" value="DeoRC"/>
    <property type="match status" value="1"/>
</dbReference>
<dbReference type="GO" id="GO:0003677">
    <property type="term" value="F:DNA binding"/>
    <property type="evidence" value="ECO:0007669"/>
    <property type="project" value="UniProtKB-KW"/>
</dbReference>
<dbReference type="PANTHER" id="PTHR30363:SF44">
    <property type="entry name" value="AGA OPERON TRANSCRIPTIONAL REPRESSOR-RELATED"/>
    <property type="match status" value="1"/>
</dbReference>
<gene>
    <name evidence="5" type="ORF">HYG85_06855</name>
</gene>
<dbReference type="GO" id="GO:0003700">
    <property type="term" value="F:DNA-binding transcription factor activity"/>
    <property type="evidence" value="ECO:0007669"/>
    <property type="project" value="InterPro"/>
</dbReference>
<sequence length="257" mass="28721">MLAIDRRKTILEIINKEESVKVLDLSKQFNVTLETIRRDLEKLENEGYITRSYGGAVLNKSTNEDISINIREATNKEDKNLIGKAVADLIQDGDTIMMDSSTTALYVAKYLKGKKITIITNALKIPMVLAGDSNIQVISTGGTLKSTSLSFVGHWAESAIEKYYVNKTIISCKAINIEHGIMEPHQLETEVKKKMIKTSEQVILAVDSSKFDKKSFIKAYNLDKLDIIVTDKELSNKWVETLHDNKVDVIKVGEGIA</sequence>
<evidence type="ECO:0000256" key="3">
    <source>
        <dbReference type="ARBA" id="ARBA00023163"/>
    </source>
</evidence>
<dbReference type="InterPro" id="IPR036390">
    <property type="entry name" value="WH_DNA-bd_sf"/>
</dbReference>
<dbReference type="Gene3D" id="3.40.50.1360">
    <property type="match status" value="1"/>
</dbReference>
<dbReference type="SMART" id="SM01134">
    <property type="entry name" value="DeoRC"/>
    <property type="match status" value="1"/>
</dbReference>
<keyword evidence="2" id="KW-0238">DNA-binding</keyword>
<evidence type="ECO:0000256" key="1">
    <source>
        <dbReference type="ARBA" id="ARBA00023015"/>
    </source>
</evidence>
<dbReference type="EMBL" id="CP058561">
    <property type="protein sequence ID" value="QUH28646.1"/>
    <property type="molecule type" value="Genomic_DNA"/>
</dbReference>
<dbReference type="Proteomes" id="UP000677305">
    <property type="component" value="Chromosome"/>
</dbReference>
<keyword evidence="3" id="KW-0804">Transcription</keyword>
<keyword evidence="1" id="KW-0805">Transcription regulation</keyword>
<feature type="domain" description="HTH deoR-type" evidence="4">
    <location>
        <begin position="3"/>
        <end position="58"/>
    </location>
</feature>
<keyword evidence="6" id="KW-1185">Reference proteome</keyword>
<proteinExistence type="predicted"/>
<reference evidence="5 6" key="1">
    <citation type="submission" date="2020-07" db="EMBL/GenBank/DDBJ databases">
        <title>Vallitalea guaymasensis genome.</title>
        <authorList>
            <person name="Postec A."/>
        </authorList>
    </citation>
    <scope>NUCLEOTIDE SEQUENCE [LARGE SCALE GENOMIC DNA]</scope>
    <source>
        <strain evidence="5 6">Ra1766G1</strain>
    </source>
</reference>
<dbReference type="AlphaFoldDB" id="A0A8J8SBR8"/>
<dbReference type="SUPFAM" id="SSF100950">
    <property type="entry name" value="NagB/RpiA/CoA transferase-like"/>
    <property type="match status" value="1"/>
</dbReference>
<dbReference type="InterPro" id="IPR018356">
    <property type="entry name" value="Tscrpt_reg_HTH_DeoR_CS"/>
</dbReference>
<evidence type="ECO:0000256" key="2">
    <source>
        <dbReference type="ARBA" id="ARBA00023125"/>
    </source>
</evidence>
<evidence type="ECO:0000313" key="6">
    <source>
        <dbReference type="Proteomes" id="UP000677305"/>
    </source>
</evidence>
<dbReference type="RefSeq" id="WP_113672254.1">
    <property type="nucleotide sequence ID" value="NZ_CP058561.1"/>
</dbReference>
<dbReference type="PROSITE" id="PS51000">
    <property type="entry name" value="HTH_DEOR_2"/>
    <property type="match status" value="1"/>
</dbReference>
<accession>A0A8J8SBR8</accession>
<protein>
    <submittedName>
        <fullName evidence="5">DeoR/GlpR transcriptional regulator</fullName>
    </submittedName>
</protein>
<dbReference type="PROSITE" id="PS00894">
    <property type="entry name" value="HTH_DEOR_1"/>
    <property type="match status" value="1"/>
</dbReference>
<dbReference type="PRINTS" id="PR00037">
    <property type="entry name" value="HTHLACR"/>
</dbReference>
<evidence type="ECO:0000259" key="4">
    <source>
        <dbReference type="PROSITE" id="PS51000"/>
    </source>
</evidence>
<name>A0A8J8SBR8_9FIRM</name>
<dbReference type="Gene3D" id="1.10.10.10">
    <property type="entry name" value="Winged helix-like DNA-binding domain superfamily/Winged helix DNA-binding domain"/>
    <property type="match status" value="1"/>
</dbReference>
<dbReference type="SUPFAM" id="SSF46785">
    <property type="entry name" value="Winged helix' DNA-binding domain"/>
    <property type="match status" value="1"/>
</dbReference>
<dbReference type="PANTHER" id="PTHR30363">
    <property type="entry name" value="HTH-TYPE TRANSCRIPTIONAL REGULATOR SRLR-RELATED"/>
    <property type="match status" value="1"/>
</dbReference>
<organism evidence="5 6">
    <name type="scientific">Vallitalea guaymasensis</name>
    <dbReference type="NCBI Taxonomy" id="1185412"/>
    <lineage>
        <taxon>Bacteria</taxon>
        <taxon>Bacillati</taxon>
        <taxon>Bacillota</taxon>
        <taxon>Clostridia</taxon>
        <taxon>Lachnospirales</taxon>
        <taxon>Vallitaleaceae</taxon>
        <taxon>Vallitalea</taxon>
    </lineage>
</organism>
<dbReference type="InterPro" id="IPR050313">
    <property type="entry name" value="Carb_Metab_HTH_regulators"/>
</dbReference>
<evidence type="ECO:0000313" key="5">
    <source>
        <dbReference type="EMBL" id="QUH28646.1"/>
    </source>
</evidence>
<dbReference type="InterPro" id="IPR014036">
    <property type="entry name" value="DeoR-like_C"/>
</dbReference>
<dbReference type="InterPro" id="IPR001034">
    <property type="entry name" value="DeoR_HTH"/>
</dbReference>
<dbReference type="InterPro" id="IPR036388">
    <property type="entry name" value="WH-like_DNA-bd_sf"/>
</dbReference>